<proteinExistence type="predicted"/>
<dbReference type="InterPro" id="IPR013670">
    <property type="entry name" value="EcoEI_R_C_dom"/>
</dbReference>
<accession>A0A4R5C4V7</accession>
<comment type="caution">
    <text evidence="2">The sequence shown here is derived from an EMBL/GenBank/DDBJ whole genome shotgun (WGS) entry which is preliminary data.</text>
</comment>
<sequence length="300" mass="34444">MSSNMAIPKTCTYCGKAYMIEFKQIVGRGTRLFEGKDFFTIYDFVDAYHHFADPERDGEPLEPEPQPKPPRPKKPCEICNQLPCICPSEPKPPCLKCGQQPFVCKKKVKIKLRNGKEFEIQHMMATSFWSADGIPMSAVEFLNNIFGLPNLFKSEAELRELWSNPMTRRTFLEKLDDAGFGKEELTTLQQLINAENSDLFDVLEFVFNSDIKPMTREERVAEAQATIFALLDNKQKEFIEFVLSKYIETGVEELDQEKLPILLTNKYQSLEDAKAVLGNVSNISTLFIEFQKHLYEEKVA</sequence>
<dbReference type="GO" id="GO:0003677">
    <property type="term" value="F:DNA binding"/>
    <property type="evidence" value="ECO:0007669"/>
    <property type="project" value="InterPro"/>
</dbReference>
<dbReference type="GO" id="GO:0003824">
    <property type="term" value="F:catalytic activity"/>
    <property type="evidence" value="ECO:0007669"/>
    <property type="project" value="InterPro"/>
</dbReference>
<reference evidence="2 3" key="1">
    <citation type="submission" date="2019-03" db="EMBL/GenBank/DDBJ databases">
        <title>Flavobacterium AR-3-4 sp. nov. isolated from arctic soil.</title>
        <authorList>
            <person name="Chaudhary D.K."/>
        </authorList>
    </citation>
    <scope>NUCLEOTIDE SEQUENCE [LARGE SCALE GENOMIC DNA]</scope>
    <source>
        <strain evidence="2 3">AR-3-4</strain>
    </source>
</reference>
<name>A0A4R5C4V7_9FLAO</name>
<dbReference type="Proteomes" id="UP000295479">
    <property type="component" value="Unassembled WGS sequence"/>
</dbReference>
<dbReference type="Pfam" id="PF08463">
    <property type="entry name" value="EcoEI_R_C"/>
    <property type="match status" value="1"/>
</dbReference>
<dbReference type="Gene3D" id="3.40.50.300">
    <property type="entry name" value="P-loop containing nucleotide triphosphate hydrolases"/>
    <property type="match status" value="1"/>
</dbReference>
<gene>
    <name evidence="2" type="ORF">E0F76_18655</name>
</gene>
<keyword evidence="3" id="KW-1185">Reference proteome</keyword>
<evidence type="ECO:0000259" key="1">
    <source>
        <dbReference type="Pfam" id="PF08463"/>
    </source>
</evidence>
<feature type="domain" description="EcoEI R protein C-terminal" evidence="1">
    <location>
        <begin position="148"/>
        <end position="295"/>
    </location>
</feature>
<dbReference type="EMBL" id="SMFK01000024">
    <property type="protein sequence ID" value="TDD93659.1"/>
    <property type="molecule type" value="Genomic_DNA"/>
</dbReference>
<dbReference type="AlphaFoldDB" id="A0A4R5C4V7"/>
<protein>
    <recommendedName>
        <fullName evidence="1">EcoEI R protein C-terminal domain-containing protein</fullName>
    </recommendedName>
</protein>
<dbReference type="GO" id="GO:0006304">
    <property type="term" value="P:DNA modification"/>
    <property type="evidence" value="ECO:0007669"/>
    <property type="project" value="InterPro"/>
</dbReference>
<evidence type="ECO:0000313" key="3">
    <source>
        <dbReference type="Proteomes" id="UP000295479"/>
    </source>
</evidence>
<dbReference type="OrthoDB" id="9759819at2"/>
<organism evidence="2 3">
    <name type="scientific">Flavobacterium cellulosilyticum</name>
    <dbReference type="NCBI Taxonomy" id="2541731"/>
    <lineage>
        <taxon>Bacteria</taxon>
        <taxon>Pseudomonadati</taxon>
        <taxon>Bacteroidota</taxon>
        <taxon>Flavobacteriia</taxon>
        <taxon>Flavobacteriales</taxon>
        <taxon>Flavobacteriaceae</taxon>
        <taxon>Flavobacterium</taxon>
    </lineage>
</organism>
<evidence type="ECO:0000313" key="2">
    <source>
        <dbReference type="EMBL" id="TDD93659.1"/>
    </source>
</evidence>
<dbReference type="InterPro" id="IPR027417">
    <property type="entry name" value="P-loop_NTPase"/>
</dbReference>